<accession>A0A0Q0YET9</accession>
<dbReference type="GO" id="GO:0005886">
    <property type="term" value="C:plasma membrane"/>
    <property type="evidence" value="ECO:0007669"/>
    <property type="project" value="UniProtKB-SubCell"/>
</dbReference>
<dbReference type="Proteomes" id="UP000050517">
    <property type="component" value="Unassembled WGS sequence"/>
</dbReference>
<evidence type="ECO:0000256" key="1">
    <source>
        <dbReference type="ARBA" id="ARBA00004651"/>
    </source>
</evidence>
<dbReference type="InterPro" id="IPR027379">
    <property type="entry name" value="CLS_N"/>
</dbReference>
<evidence type="ECO:0000313" key="8">
    <source>
        <dbReference type="EMBL" id="KQB84917.1"/>
    </source>
</evidence>
<keyword evidence="3 6" id="KW-0812">Transmembrane</keyword>
<comment type="caution">
    <text evidence="8">The sequence shown here is derived from an EMBL/GenBank/DDBJ whole genome shotgun (WGS) entry which is preliminary data.</text>
</comment>
<dbReference type="Pfam" id="PF13396">
    <property type="entry name" value="PLDc_N"/>
    <property type="match status" value="1"/>
</dbReference>
<feature type="domain" description="Cardiolipin synthase N-terminal" evidence="7">
    <location>
        <begin position="16"/>
        <end position="54"/>
    </location>
</feature>
<dbReference type="PATRIC" id="fig|1544416.3.peg.45"/>
<gene>
    <name evidence="8" type="ORF">Cocul_00047</name>
</gene>
<proteinExistence type="predicted"/>
<dbReference type="AlphaFoldDB" id="A0A0Q0YET9"/>
<sequence>MLLTILIPLLFIGLPLAAIIVLLRDKRPGQETAIWALVIISAPVFGAAIYLIWRLMEKRKAAPRY</sequence>
<evidence type="ECO:0000256" key="6">
    <source>
        <dbReference type="SAM" id="Phobius"/>
    </source>
</evidence>
<dbReference type="EMBL" id="LKST01000001">
    <property type="protein sequence ID" value="KQB84917.1"/>
    <property type="molecule type" value="Genomic_DNA"/>
</dbReference>
<comment type="subcellular location">
    <subcellularLocation>
        <location evidence="1">Cell membrane</location>
        <topology evidence="1">Multi-pass membrane protein</topology>
    </subcellularLocation>
</comment>
<evidence type="ECO:0000256" key="5">
    <source>
        <dbReference type="ARBA" id="ARBA00023136"/>
    </source>
</evidence>
<evidence type="ECO:0000313" key="9">
    <source>
        <dbReference type="Proteomes" id="UP000050517"/>
    </source>
</evidence>
<feature type="transmembrane region" description="Helical" evidence="6">
    <location>
        <begin position="33"/>
        <end position="53"/>
    </location>
</feature>
<dbReference type="RefSeq" id="WP_055121327.1">
    <property type="nucleotide sequence ID" value="NZ_LKST01000001.1"/>
</dbReference>
<protein>
    <recommendedName>
        <fullName evidence="7">Cardiolipin synthase N-terminal domain-containing protein</fullName>
    </recommendedName>
</protein>
<keyword evidence="2" id="KW-1003">Cell membrane</keyword>
<evidence type="ECO:0000256" key="4">
    <source>
        <dbReference type="ARBA" id="ARBA00022989"/>
    </source>
</evidence>
<evidence type="ECO:0000256" key="3">
    <source>
        <dbReference type="ARBA" id="ARBA00022692"/>
    </source>
</evidence>
<reference evidence="8 9" key="1">
    <citation type="submission" date="2015-10" db="EMBL/GenBank/DDBJ databases">
        <title>Corynebacteirum lowii and Corynebacterium oculi species nova, derived from human clinical disease and and emended description of Corynebacterium mastiditis.</title>
        <authorList>
            <person name="Bernard K."/>
            <person name="Pacheco A.L."/>
            <person name="Mcdougall C."/>
            <person name="Burtx T."/>
            <person name="Weibe D."/>
            <person name="Tyler S."/>
            <person name="Olson A.B."/>
            <person name="Cnockaert M."/>
            <person name="Eguchi H."/>
            <person name="Kuwahara T."/>
            <person name="Nakayama-Imaohji H."/>
            <person name="Boudewijins M."/>
            <person name="Van Hoecke F."/>
            <person name="Bernier A.-M."/>
            <person name="Vandamme P."/>
        </authorList>
    </citation>
    <scope>NUCLEOTIDE SEQUENCE [LARGE SCALE GENOMIC DNA]</scope>
    <source>
        <strain evidence="8 9">NML 130210</strain>
    </source>
</reference>
<evidence type="ECO:0000256" key="2">
    <source>
        <dbReference type="ARBA" id="ARBA00022475"/>
    </source>
</evidence>
<evidence type="ECO:0000259" key="7">
    <source>
        <dbReference type="Pfam" id="PF13396"/>
    </source>
</evidence>
<keyword evidence="5 6" id="KW-0472">Membrane</keyword>
<keyword evidence="9" id="KW-1185">Reference proteome</keyword>
<keyword evidence="4 6" id="KW-1133">Transmembrane helix</keyword>
<organism evidence="8 9">
    <name type="scientific">Corynebacterium oculi</name>
    <dbReference type="NCBI Taxonomy" id="1544416"/>
    <lineage>
        <taxon>Bacteria</taxon>
        <taxon>Bacillati</taxon>
        <taxon>Actinomycetota</taxon>
        <taxon>Actinomycetes</taxon>
        <taxon>Mycobacteriales</taxon>
        <taxon>Corynebacteriaceae</taxon>
        <taxon>Corynebacterium</taxon>
    </lineage>
</organism>
<dbReference type="STRING" id="1544416.Cocul_00047"/>
<name>A0A0Q0YET9_9CORY</name>